<comment type="caution">
    <text evidence="1">The sequence shown here is derived from an EMBL/GenBank/DDBJ whole genome shotgun (WGS) entry which is preliminary data.</text>
</comment>
<name>A0ABR9VSX2_9SYNC</name>
<sequence>MLKKIFTLLVLLAIAGAGLGYYFWRRATQIPAWFEAETSTPAIAPPADFLQEKIRREVVQGNDGDRLEPVRVTLTAKELGQVLQGEVGRQLKMESVPRIQTQIREESLEVGTVLDPNMLNNARLTPGQQRIVERVLPLLPSQNQPFYVGIEGAPQLEAGQLIMTENSRIKIGELSFSVADVAQRLNVPPEKLKQILQVNLDELNLQGLQIEDGTVKLEVSPQR</sequence>
<organism evidence="1 2">
    <name type="scientific">Synechocystis salina LEGE 00031</name>
    <dbReference type="NCBI Taxonomy" id="1828736"/>
    <lineage>
        <taxon>Bacteria</taxon>
        <taxon>Bacillati</taxon>
        <taxon>Cyanobacteriota</taxon>
        <taxon>Cyanophyceae</taxon>
        <taxon>Synechococcales</taxon>
        <taxon>Merismopediaceae</taxon>
        <taxon>Synechocystis</taxon>
    </lineage>
</organism>
<protein>
    <recommendedName>
        <fullName evidence="3">DUF2993 domain-containing protein</fullName>
    </recommendedName>
</protein>
<proteinExistence type="predicted"/>
<accession>A0ABR9VSX2</accession>
<dbReference type="EMBL" id="JADEVV010000014">
    <property type="protein sequence ID" value="MBE9253568.1"/>
    <property type="molecule type" value="Genomic_DNA"/>
</dbReference>
<gene>
    <name evidence="1" type="ORF">IQ217_06810</name>
</gene>
<reference evidence="1 2" key="1">
    <citation type="submission" date="2020-10" db="EMBL/GenBank/DDBJ databases">
        <authorList>
            <person name="Castelo-Branco R."/>
            <person name="Eusebio N."/>
            <person name="Adriana R."/>
            <person name="Vieira A."/>
            <person name="Brugerolle De Fraissinette N."/>
            <person name="Rezende De Castro R."/>
            <person name="Schneider M.P."/>
            <person name="Vasconcelos V."/>
            <person name="Leao P.N."/>
        </authorList>
    </citation>
    <scope>NUCLEOTIDE SEQUENCE [LARGE SCALE GENOMIC DNA]</scope>
    <source>
        <strain evidence="1 2">LEGE 00031</strain>
    </source>
</reference>
<dbReference type="RefSeq" id="WP_194019370.1">
    <property type="nucleotide sequence ID" value="NZ_JADEVV010000014.1"/>
</dbReference>
<dbReference type="Proteomes" id="UP000658720">
    <property type="component" value="Unassembled WGS sequence"/>
</dbReference>
<evidence type="ECO:0000313" key="1">
    <source>
        <dbReference type="EMBL" id="MBE9253568.1"/>
    </source>
</evidence>
<keyword evidence="2" id="KW-1185">Reference proteome</keyword>
<evidence type="ECO:0000313" key="2">
    <source>
        <dbReference type="Proteomes" id="UP000658720"/>
    </source>
</evidence>
<evidence type="ECO:0008006" key="3">
    <source>
        <dbReference type="Google" id="ProtNLM"/>
    </source>
</evidence>